<organism evidence="1 2">
    <name type="scientific">Cuneatibacter caecimuris</name>
    <dbReference type="NCBI Taxonomy" id="1796618"/>
    <lineage>
        <taxon>Bacteria</taxon>
        <taxon>Bacillati</taxon>
        <taxon>Bacillota</taxon>
        <taxon>Clostridia</taxon>
        <taxon>Lachnospirales</taxon>
        <taxon>Lachnospiraceae</taxon>
        <taxon>Cuneatibacter</taxon>
    </lineage>
</organism>
<keyword evidence="2" id="KW-1185">Reference proteome</keyword>
<dbReference type="Proteomes" id="UP000292927">
    <property type="component" value="Unassembled WGS sequence"/>
</dbReference>
<proteinExistence type="predicted"/>
<reference evidence="1 2" key="1">
    <citation type="submission" date="2019-02" db="EMBL/GenBank/DDBJ databases">
        <title>Genomic Encyclopedia of Type Strains, Phase IV (KMG-IV): sequencing the most valuable type-strain genomes for metagenomic binning, comparative biology and taxonomic classification.</title>
        <authorList>
            <person name="Goeker M."/>
        </authorList>
    </citation>
    <scope>NUCLEOTIDE SEQUENCE [LARGE SCALE GENOMIC DNA]</scope>
    <source>
        <strain evidence="1 2">DSM 29486</strain>
    </source>
</reference>
<evidence type="ECO:0000313" key="1">
    <source>
        <dbReference type="EMBL" id="RZT02919.1"/>
    </source>
</evidence>
<gene>
    <name evidence="1" type="ORF">EV209_1049</name>
</gene>
<dbReference type="RefSeq" id="WP_130433698.1">
    <property type="nucleotide sequence ID" value="NZ_SGXF01000001.1"/>
</dbReference>
<evidence type="ECO:0000313" key="2">
    <source>
        <dbReference type="Proteomes" id="UP000292927"/>
    </source>
</evidence>
<dbReference type="EMBL" id="SGXF01000001">
    <property type="protein sequence ID" value="RZT02919.1"/>
    <property type="molecule type" value="Genomic_DNA"/>
</dbReference>
<name>A0A4Q7PPH6_9FIRM</name>
<sequence length="214" mass="24514">MTDKQRKLLQRYLDDGHIKVLSSRGPYTVSDFINLIIQTTDKSSRYLNHIPVLERQYTAEEYKRISDMLHRNREKFGALEGEYLGTTNEVSYIYNGPTWYTACMTWSKGSGNTVSRIPFRVTEEGKCPLGVYDILVDMGIFSIGSLLDYCRQSMQELSDEKHAPIKPEKCNMATMCPECGTNWKRCYAYCPGCGRKIDWGGETNGNDQRTPETI</sequence>
<accession>A0A4Q7PPH6</accession>
<protein>
    <submittedName>
        <fullName evidence="1">Uncharacterized protein</fullName>
    </submittedName>
</protein>
<dbReference type="AlphaFoldDB" id="A0A4Q7PPH6"/>
<comment type="caution">
    <text evidence="1">The sequence shown here is derived from an EMBL/GenBank/DDBJ whole genome shotgun (WGS) entry which is preliminary data.</text>
</comment>
<dbReference type="OrthoDB" id="9788304at2"/>